<dbReference type="Pfam" id="PF03708">
    <property type="entry name" value="Avian_gp85"/>
    <property type="match status" value="1"/>
</dbReference>
<keyword evidence="1" id="KW-0472">Membrane</keyword>
<evidence type="ECO:0000313" key="3">
    <source>
        <dbReference type="EMBL" id="KAK4813039.1"/>
    </source>
</evidence>
<comment type="caution">
    <text evidence="3">The sequence shown here is derived from an EMBL/GenBank/DDBJ whole genome shotgun (WGS) entry which is preliminary data.</text>
</comment>
<organism evidence="3 4">
    <name type="scientific">Mycteria americana</name>
    <name type="common">Wood stork</name>
    <dbReference type="NCBI Taxonomy" id="33587"/>
    <lineage>
        <taxon>Eukaryota</taxon>
        <taxon>Metazoa</taxon>
        <taxon>Chordata</taxon>
        <taxon>Craniata</taxon>
        <taxon>Vertebrata</taxon>
        <taxon>Euteleostomi</taxon>
        <taxon>Archelosauria</taxon>
        <taxon>Archosauria</taxon>
        <taxon>Dinosauria</taxon>
        <taxon>Saurischia</taxon>
        <taxon>Theropoda</taxon>
        <taxon>Coelurosauria</taxon>
        <taxon>Aves</taxon>
        <taxon>Neognathae</taxon>
        <taxon>Neoaves</taxon>
        <taxon>Aequornithes</taxon>
        <taxon>Ciconiiformes</taxon>
        <taxon>Ciconiidae</taxon>
        <taxon>Mycteria</taxon>
    </lineage>
</organism>
<gene>
    <name evidence="3" type="ORF">QYF61_006530</name>
</gene>
<keyword evidence="2" id="KW-0732">Signal</keyword>
<keyword evidence="1" id="KW-1133">Transmembrane helix</keyword>
<evidence type="ECO:0000256" key="1">
    <source>
        <dbReference type="SAM" id="Phobius"/>
    </source>
</evidence>
<dbReference type="Proteomes" id="UP001333110">
    <property type="component" value="Unassembled WGS sequence"/>
</dbReference>
<dbReference type="EMBL" id="JAUNZN010000013">
    <property type="protein sequence ID" value="KAK4813039.1"/>
    <property type="molecule type" value="Genomic_DNA"/>
</dbReference>
<accession>A0AAN7MW60</accession>
<evidence type="ECO:0000256" key="2">
    <source>
        <dbReference type="SAM" id="SignalP"/>
    </source>
</evidence>
<protein>
    <recommendedName>
        <fullName evidence="5">Envelope protein</fullName>
    </recommendedName>
</protein>
<keyword evidence="4" id="KW-1185">Reference proteome</keyword>
<feature type="chain" id="PRO_5043048364" description="Envelope protein" evidence="2">
    <location>
        <begin position="27"/>
        <end position="416"/>
    </location>
</feature>
<keyword evidence="1" id="KW-0812">Transmembrane</keyword>
<dbReference type="SUPFAM" id="SSF58069">
    <property type="entry name" value="Virus ectodomain"/>
    <property type="match status" value="1"/>
</dbReference>
<reference evidence="3 4" key="1">
    <citation type="journal article" date="2023" name="J. Hered.">
        <title>Chromosome-level genome of the wood stork (Mycteria americana) provides insight into avian chromosome evolution.</title>
        <authorList>
            <person name="Flamio R. Jr."/>
            <person name="Ramstad K.M."/>
        </authorList>
    </citation>
    <scope>NUCLEOTIDE SEQUENCE [LARGE SCALE GENOMIC DNA]</scope>
    <source>
        <strain evidence="3">JAX WOST 10</strain>
    </source>
</reference>
<dbReference type="Pfam" id="PF00429">
    <property type="entry name" value="TLV_coat"/>
    <property type="match status" value="1"/>
</dbReference>
<sequence>MGTSTGSSTLVRSIILLSIIIGPSKPWVSVQPRNNRWATLANMTGQEHMCLSVVSAENPFTTCLVGIPLRSLEYEGLVNRIAPSVSIFLQIKNGTRAMDQWDGWMSHRLQTNLEPQELNILGCVTATACLQFNYTGTSKTLKRDVTASLAVYQNGSMWCNYTSPNISKSTEVPFLLPAGILLICGDRAWQRIPSHISGGPCYLKKQKREIHKYQDGCNDKLDFWQAGKTLLTSFLAPGVAAAQALTTLNKLGCWVAKQNNATSAALSALLTDVDSIRHATLQNRAAIDFLLLVQGHGYEEFEGMCCMNLSDHSQTIYQQIKSLQKLIGKLKTSSIGLESWLTSLGIEGWLKELIKVAIIILIVVVVLLIVLPCLLQCLQKMISKSMQSVWLIETKKGGNVGDQYTDDLDLINTSLN</sequence>
<dbReference type="Gene3D" id="1.10.287.210">
    <property type="match status" value="1"/>
</dbReference>
<dbReference type="AlphaFoldDB" id="A0AAN7MW60"/>
<feature type="transmembrane region" description="Helical" evidence="1">
    <location>
        <begin position="356"/>
        <end position="378"/>
    </location>
</feature>
<evidence type="ECO:0000313" key="4">
    <source>
        <dbReference type="Proteomes" id="UP001333110"/>
    </source>
</evidence>
<evidence type="ECO:0008006" key="5">
    <source>
        <dbReference type="Google" id="ProtNLM"/>
    </source>
</evidence>
<proteinExistence type="predicted"/>
<name>A0AAN7MW60_MYCAM</name>
<dbReference type="InterPro" id="IPR018154">
    <property type="entry name" value="TLV/ENV_coat_polyprotein"/>
</dbReference>
<dbReference type="PANTHER" id="PTHR10424">
    <property type="entry name" value="VIRAL ENVELOPE PROTEIN"/>
    <property type="match status" value="1"/>
</dbReference>
<dbReference type="InterPro" id="IPR005166">
    <property type="entry name" value="RSV_p95_env"/>
</dbReference>
<feature type="signal peptide" evidence="2">
    <location>
        <begin position="1"/>
        <end position="26"/>
    </location>
</feature>